<dbReference type="PANTHER" id="PTHR33198">
    <property type="entry name" value="ANK_REP_REGION DOMAIN-CONTAINING PROTEIN-RELATED"/>
    <property type="match status" value="1"/>
</dbReference>
<name>A0A1X7UZV7_AMPQE</name>
<evidence type="ECO:0008006" key="2">
    <source>
        <dbReference type="Google" id="ProtNLM"/>
    </source>
</evidence>
<evidence type="ECO:0000313" key="1">
    <source>
        <dbReference type="EnsemblMetazoa" id="Aqu2.1.33231_001"/>
    </source>
</evidence>
<dbReference type="AlphaFoldDB" id="A0A1X7UZV7"/>
<sequence>MGNGTEDDRQKYLLLNSLGRKHYNLLANLLIPERKSFEEAVGAVTTHFQPQSSVVSEQYSFQCWCQKSQETIADFVVSFMKLIIHGRYTTELQPIVLHNRSVFSSLLHKSTKKRFLTESDDLTFECAIEIANLVKKETTQAKHMKLPELRSTCIHNLKAKQPTSHIQSHKPTCHHCGGPLLAPSCIHTREMKIW</sequence>
<dbReference type="PANTHER" id="PTHR33198:SF19">
    <property type="entry name" value="CCHC-TYPE DOMAIN-CONTAINING PROTEIN"/>
    <property type="match status" value="1"/>
</dbReference>
<dbReference type="InParanoid" id="A0A1X7UZV7"/>
<proteinExistence type="predicted"/>
<protein>
    <recommendedName>
        <fullName evidence="2">Retrotransposon gag domain-containing protein</fullName>
    </recommendedName>
</protein>
<accession>A0A1X7UZV7</accession>
<organism evidence="1">
    <name type="scientific">Amphimedon queenslandica</name>
    <name type="common">Sponge</name>
    <dbReference type="NCBI Taxonomy" id="400682"/>
    <lineage>
        <taxon>Eukaryota</taxon>
        <taxon>Metazoa</taxon>
        <taxon>Porifera</taxon>
        <taxon>Demospongiae</taxon>
        <taxon>Heteroscleromorpha</taxon>
        <taxon>Haplosclerida</taxon>
        <taxon>Niphatidae</taxon>
        <taxon>Amphimedon</taxon>
    </lineage>
</organism>
<reference evidence="1" key="1">
    <citation type="submission" date="2017-05" db="UniProtKB">
        <authorList>
            <consortium name="EnsemblMetazoa"/>
        </authorList>
    </citation>
    <scope>IDENTIFICATION</scope>
</reference>
<dbReference type="EnsemblMetazoa" id="Aqu2.1.33231_001">
    <property type="protein sequence ID" value="Aqu2.1.33231_001"/>
    <property type="gene ID" value="Aqu2.1.33231"/>
</dbReference>